<reference evidence="2" key="1">
    <citation type="journal article" date="2019" name="Int. J. Syst. Evol. Microbiol.">
        <title>The Global Catalogue of Microorganisms (GCM) 10K type strain sequencing project: providing services to taxonomists for standard genome sequencing and annotation.</title>
        <authorList>
            <consortium name="The Broad Institute Genomics Platform"/>
            <consortium name="The Broad Institute Genome Sequencing Center for Infectious Disease"/>
            <person name="Wu L."/>
            <person name="Ma J."/>
        </authorList>
    </citation>
    <scope>NUCLEOTIDE SEQUENCE [LARGE SCALE GENOMIC DNA]</scope>
    <source>
        <strain evidence="2">CGMCC 4.7426</strain>
    </source>
</reference>
<proteinExistence type="predicted"/>
<keyword evidence="2" id="KW-1185">Reference proteome</keyword>
<dbReference type="EMBL" id="JBHSFU010000004">
    <property type="protein sequence ID" value="MFC4558438.1"/>
    <property type="molecule type" value="Genomic_DNA"/>
</dbReference>
<dbReference type="InterPro" id="IPR011989">
    <property type="entry name" value="ARM-like"/>
</dbReference>
<gene>
    <name evidence="1" type="ORF">ACFO3D_09465</name>
</gene>
<evidence type="ECO:0000313" key="2">
    <source>
        <dbReference type="Proteomes" id="UP001595989"/>
    </source>
</evidence>
<evidence type="ECO:0000313" key="1">
    <source>
        <dbReference type="EMBL" id="MFC4558438.1"/>
    </source>
</evidence>
<protein>
    <recommendedName>
        <fullName evidence="3">HEAT repeat domain-containing protein</fullName>
    </recommendedName>
</protein>
<name>A0ABV9DJ78_9BACI</name>
<dbReference type="Gene3D" id="1.25.10.10">
    <property type="entry name" value="Leucine-rich Repeat Variant"/>
    <property type="match status" value="1"/>
</dbReference>
<sequence length="183" mass="21456">MDEAIRETFNKLENGDKTEQYRAFQEIMAAMEKEVDWPYEIWDELKGKLTDADPHERSRAAQFLSGLAKSDPKNRMLHDFPAVWKVTKDEKFVTARHALQSIWKVGLGGEEQKNLVVKTLADRFKNCKDEKNYTLIRADIQEGLRKLYDATDDGEIRELALGLIDIEDDQKYRKKYQKVWKNT</sequence>
<dbReference type="SUPFAM" id="SSF48371">
    <property type="entry name" value="ARM repeat"/>
    <property type="match status" value="1"/>
</dbReference>
<accession>A0ABV9DJ78</accession>
<dbReference type="InterPro" id="IPR016024">
    <property type="entry name" value="ARM-type_fold"/>
</dbReference>
<comment type="caution">
    <text evidence="1">The sequence shown here is derived from an EMBL/GenBank/DDBJ whole genome shotgun (WGS) entry which is preliminary data.</text>
</comment>
<dbReference type="RefSeq" id="WP_390295154.1">
    <property type="nucleotide sequence ID" value="NZ_JBHSFU010000004.1"/>
</dbReference>
<evidence type="ECO:0008006" key="3">
    <source>
        <dbReference type="Google" id="ProtNLM"/>
    </source>
</evidence>
<organism evidence="1 2">
    <name type="scientific">Virgibacillus kekensis</name>
    <dbReference type="NCBI Taxonomy" id="202261"/>
    <lineage>
        <taxon>Bacteria</taxon>
        <taxon>Bacillati</taxon>
        <taxon>Bacillota</taxon>
        <taxon>Bacilli</taxon>
        <taxon>Bacillales</taxon>
        <taxon>Bacillaceae</taxon>
        <taxon>Virgibacillus</taxon>
    </lineage>
</organism>
<dbReference type="Proteomes" id="UP001595989">
    <property type="component" value="Unassembled WGS sequence"/>
</dbReference>